<proteinExistence type="inferred from homology"/>
<dbReference type="PROSITE" id="PS00086">
    <property type="entry name" value="CYTOCHROME_P450"/>
    <property type="match status" value="1"/>
</dbReference>
<organism evidence="9 10">
    <name type="scientific">Tamaricihabitans halophyticus</name>
    <dbReference type="NCBI Taxonomy" id="1262583"/>
    <lineage>
        <taxon>Bacteria</taxon>
        <taxon>Bacillati</taxon>
        <taxon>Actinomycetota</taxon>
        <taxon>Actinomycetes</taxon>
        <taxon>Pseudonocardiales</taxon>
        <taxon>Pseudonocardiaceae</taxon>
        <taxon>Tamaricihabitans</taxon>
    </lineage>
</organism>
<keyword evidence="3 8" id="KW-0349">Heme</keyword>
<evidence type="ECO:0000256" key="7">
    <source>
        <dbReference type="ARBA" id="ARBA00023033"/>
    </source>
</evidence>
<dbReference type="EMBL" id="SLXQ01000001">
    <property type="protein sequence ID" value="TCP56162.1"/>
    <property type="molecule type" value="Genomic_DNA"/>
</dbReference>
<keyword evidence="4 8" id="KW-0479">Metal-binding</keyword>
<evidence type="ECO:0000256" key="4">
    <source>
        <dbReference type="ARBA" id="ARBA00022723"/>
    </source>
</evidence>
<sequence>MTGTIPYTLPFSRPRPLDPPPEYARLRESAPVAKVFAMDGAEAWLVTSYEAAASALADRRLGVAPLGYHSPDNNTLFQDGHTHARLRRLVAKAFTARSIRELRIRIDQLAARQVTELAAERAPRDLVAGLGAPLSIGVISELLGVDIAERAHFQALTDAMSAYDPTLADGADPELAAAPWLDFCAYMAELIAAKRASLGSDLLSSLIEVSDDADGRLTEAELVGMATAIVAGGYQTASNALAVGVLRLLSGPGLEAGADEAVVEESLRMLGGRTGEPFPRFAHQDLELAGVAIAEGERVLVRVEAANRDPRQFAEPDEFRAERFRGERRTPPLTFGHGQHFCLGANLARAELAAVLQALGAQLPGLRLVGSVTDLEWREGGTDAGPVAVPVTWD</sequence>
<evidence type="ECO:0000256" key="1">
    <source>
        <dbReference type="ARBA" id="ARBA00001971"/>
    </source>
</evidence>
<dbReference type="InterPro" id="IPR001128">
    <property type="entry name" value="Cyt_P450"/>
</dbReference>
<dbReference type="Gene3D" id="1.10.630.10">
    <property type="entry name" value="Cytochrome P450"/>
    <property type="match status" value="1"/>
</dbReference>
<keyword evidence="7 8" id="KW-0503">Monooxygenase</keyword>
<dbReference type="PANTHER" id="PTHR46696">
    <property type="entry name" value="P450, PUTATIVE (EUROFUNG)-RELATED"/>
    <property type="match status" value="1"/>
</dbReference>
<evidence type="ECO:0000256" key="2">
    <source>
        <dbReference type="ARBA" id="ARBA00010617"/>
    </source>
</evidence>
<evidence type="ECO:0000313" key="9">
    <source>
        <dbReference type="EMBL" id="TCP56162.1"/>
    </source>
</evidence>
<evidence type="ECO:0000313" key="10">
    <source>
        <dbReference type="Proteomes" id="UP000294911"/>
    </source>
</evidence>
<dbReference type="GO" id="GO:0016705">
    <property type="term" value="F:oxidoreductase activity, acting on paired donors, with incorporation or reduction of molecular oxygen"/>
    <property type="evidence" value="ECO:0007669"/>
    <property type="project" value="InterPro"/>
</dbReference>
<dbReference type="FunFam" id="1.10.630.10:FF:000018">
    <property type="entry name" value="Cytochrome P450 monooxygenase"/>
    <property type="match status" value="1"/>
</dbReference>
<dbReference type="SUPFAM" id="SSF48264">
    <property type="entry name" value="Cytochrome P450"/>
    <property type="match status" value="1"/>
</dbReference>
<protein>
    <submittedName>
        <fullName evidence="9">Pentalenolactone synthase</fullName>
    </submittedName>
</protein>
<dbReference type="AlphaFoldDB" id="A0A4R2R0K2"/>
<evidence type="ECO:0000256" key="3">
    <source>
        <dbReference type="ARBA" id="ARBA00022617"/>
    </source>
</evidence>
<accession>A0A4R2R0K2</accession>
<comment type="cofactor">
    <cofactor evidence="1">
        <name>heme</name>
        <dbReference type="ChEBI" id="CHEBI:30413"/>
    </cofactor>
</comment>
<dbReference type="Proteomes" id="UP000294911">
    <property type="component" value="Unassembled WGS sequence"/>
</dbReference>
<reference evidence="9 10" key="1">
    <citation type="submission" date="2019-03" db="EMBL/GenBank/DDBJ databases">
        <title>Genomic Encyclopedia of Type Strains, Phase IV (KMG-IV): sequencing the most valuable type-strain genomes for metagenomic binning, comparative biology and taxonomic classification.</title>
        <authorList>
            <person name="Goeker M."/>
        </authorList>
    </citation>
    <scope>NUCLEOTIDE SEQUENCE [LARGE SCALE GENOMIC DNA]</scope>
    <source>
        <strain evidence="9 10">DSM 45765</strain>
    </source>
</reference>
<dbReference type="GO" id="GO:0005506">
    <property type="term" value="F:iron ion binding"/>
    <property type="evidence" value="ECO:0007669"/>
    <property type="project" value="InterPro"/>
</dbReference>
<dbReference type="RefSeq" id="WP_165912770.1">
    <property type="nucleotide sequence ID" value="NZ_SLXQ01000001.1"/>
</dbReference>
<dbReference type="PRINTS" id="PR00385">
    <property type="entry name" value="P450"/>
</dbReference>
<dbReference type="InterPro" id="IPR002397">
    <property type="entry name" value="Cyt_P450_B"/>
</dbReference>
<evidence type="ECO:0000256" key="6">
    <source>
        <dbReference type="ARBA" id="ARBA00023004"/>
    </source>
</evidence>
<name>A0A4R2R0K2_9PSEU</name>
<gene>
    <name evidence="9" type="ORF">EV191_101102</name>
</gene>
<dbReference type="PANTHER" id="PTHR46696:SF5">
    <property type="entry name" value="CYTOCHROME P450 BJ-1"/>
    <property type="match status" value="1"/>
</dbReference>
<evidence type="ECO:0000256" key="8">
    <source>
        <dbReference type="RuleBase" id="RU000461"/>
    </source>
</evidence>
<dbReference type="PRINTS" id="PR00359">
    <property type="entry name" value="BP450"/>
</dbReference>
<dbReference type="GO" id="GO:0020037">
    <property type="term" value="F:heme binding"/>
    <property type="evidence" value="ECO:0007669"/>
    <property type="project" value="InterPro"/>
</dbReference>
<comment type="caution">
    <text evidence="9">The sequence shown here is derived from an EMBL/GenBank/DDBJ whole genome shotgun (WGS) entry which is preliminary data.</text>
</comment>
<keyword evidence="6 8" id="KW-0408">Iron</keyword>
<keyword evidence="10" id="KW-1185">Reference proteome</keyword>
<comment type="similarity">
    <text evidence="2 8">Belongs to the cytochrome P450 family.</text>
</comment>
<dbReference type="InterPro" id="IPR036396">
    <property type="entry name" value="Cyt_P450_sf"/>
</dbReference>
<dbReference type="Pfam" id="PF00067">
    <property type="entry name" value="p450"/>
    <property type="match status" value="1"/>
</dbReference>
<dbReference type="InterPro" id="IPR017972">
    <property type="entry name" value="Cyt_P450_CS"/>
</dbReference>
<keyword evidence="5 8" id="KW-0560">Oxidoreductase</keyword>
<dbReference type="GO" id="GO:0004497">
    <property type="term" value="F:monooxygenase activity"/>
    <property type="evidence" value="ECO:0007669"/>
    <property type="project" value="UniProtKB-KW"/>
</dbReference>
<evidence type="ECO:0000256" key="5">
    <source>
        <dbReference type="ARBA" id="ARBA00023002"/>
    </source>
</evidence>